<reference evidence="4 5" key="1">
    <citation type="journal article" date="2008" name="J. Bacteriol.">
        <title>Insights into plant cell wall degradation from the genome sequence of the soil bacterium Cellvibrio japonicus.</title>
        <authorList>
            <person name="Deboy R.T."/>
            <person name="Mongodin E.F."/>
            <person name="Fouts D.E."/>
            <person name="Tailford L.E."/>
            <person name="Khouri H."/>
            <person name="Emerson J.B."/>
            <person name="Mohamoud Y."/>
            <person name="Watkins K."/>
            <person name="Henrissat B."/>
            <person name="Gilbert H.J."/>
            <person name="Nelson K.E."/>
        </authorList>
    </citation>
    <scope>NUCLEOTIDE SEQUENCE [LARGE SCALE GENOMIC DNA]</scope>
    <source>
        <strain evidence="4 5">Ueda107</strain>
    </source>
</reference>
<dbReference type="InterPro" id="IPR027414">
    <property type="entry name" value="GH95_N_dom"/>
</dbReference>
<keyword evidence="4" id="KW-0326">Glycosidase</keyword>
<dbReference type="STRING" id="498211.CJA_3593"/>
<keyword evidence="5" id="KW-1185">Reference proteome</keyword>
<dbReference type="SUPFAM" id="SSF48208">
    <property type="entry name" value="Six-hairpin glycosidases"/>
    <property type="match status" value="1"/>
</dbReference>
<evidence type="ECO:0000259" key="1">
    <source>
        <dbReference type="Pfam" id="PF14498"/>
    </source>
</evidence>
<dbReference type="Pfam" id="PF14498">
    <property type="entry name" value="Glyco_hyd_65N_2"/>
    <property type="match status" value="1"/>
</dbReference>
<dbReference type="Pfam" id="PF22124">
    <property type="entry name" value="Glyco_hydro_95_cat"/>
    <property type="match status" value="1"/>
</dbReference>
<organism evidence="4 5">
    <name type="scientific">Cellvibrio japonicus (strain Ueda107)</name>
    <name type="common">Pseudomonas fluorescens subsp. cellulosa</name>
    <dbReference type="NCBI Taxonomy" id="498211"/>
    <lineage>
        <taxon>Bacteria</taxon>
        <taxon>Pseudomonadati</taxon>
        <taxon>Pseudomonadota</taxon>
        <taxon>Gammaproteobacteria</taxon>
        <taxon>Cellvibrionales</taxon>
        <taxon>Cellvibrionaceae</taxon>
        <taxon>Cellvibrio</taxon>
    </lineage>
</organism>
<dbReference type="GO" id="GO:0004560">
    <property type="term" value="F:alpha-L-fucosidase activity"/>
    <property type="evidence" value="ECO:0007669"/>
    <property type="project" value="UniProtKB-EC"/>
</dbReference>
<accession>B3PGZ8</accession>
<dbReference type="InterPro" id="IPR049053">
    <property type="entry name" value="AFCA-like_C"/>
</dbReference>
<dbReference type="InterPro" id="IPR008928">
    <property type="entry name" value="6-hairpin_glycosidase_sf"/>
</dbReference>
<dbReference type="Pfam" id="PF21307">
    <property type="entry name" value="Glyco_hydro_95_C"/>
    <property type="match status" value="1"/>
</dbReference>
<evidence type="ECO:0000259" key="3">
    <source>
        <dbReference type="Pfam" id="PF22124"/>
    </source>
</evidence>
<dbReference type="KEGG" id="cja:CJA_3593"/>
<dbReference type="InterPro" id="IPR054363">
    <property type="entry name" value="GH95_cat"/>
</dbReference>
<dbReference type="Gene3D" id="2.70.98.50">
    <property type="entry name" value="putative glycoside hydrolase family protein from bacillus halodurans"/>
    <property type="match status" value="1"/>
</dbReference>
<dbReference type="HOGENOM" id="CLU_004617_2_2_6"/>
<dbReference type="InterPro" id="IPR016518">
    <property type="entry name" value="Alpha-L-fucosidase"/>
</dbReference>
<gene>
    <name evidence="4" type="primary">afc95B</name>
    <name evidence="4" type="ordered locus">CJA_3593</name>
</gene>
<dbReference type="InterPro" id="IPR012341">
    <property type="entry name" value="6hp_glycosidase-like_sf"/>
</dbReference>
<dbReference type="CAZy" id="GH95">
    <property type="family name" value="Glycoside Hydrolase Family 95"/>
</dbReference>
<dbReference type="OrthoDB" id="9802600at2"/>
<sequence>MTLSLKRRPLKRWIRLLALLSLMLFGLGLIACQHGRSSHSSATKQDLRLWYNTPASDWNQALPIGNGRLGAMVFGQPAQEQLQLNEDTIWAGGPNNNVNPAAAQTIEQVTRLLLQGQHQQAQTLADQQIRSLNNGMPYQTLGNLRLDFAGHGQVDDYYRDLDLANAIARVSYVKAGVTFTRELFSSLSDQVIVVRLSASKPGQINTRIGFDSPMQHQLSVHERWLQVDGRGGSHEGLDGKIRFTALIAPELRGGTLRRDDKALRIEGADEVLIRIAAATNFVRYNDLGGDSLARAQAYLSAAEGKGFAQLQQAHVAAYQAQFNRVSLDLGTSAAMARPTDQRIAEFAHSQDPHLAMLYFQYGRYLLISSSQPGTQPANLQGIWNPHTSPPWDSKYTVNINTEMNYWPAEVTQLPELHQPLFAMLEDLALTGRASAQQLYGARGWMMHHNTDLWRITGQVDKAFYGQWQTGGAWLCQHIWYHYLHSGDRDFLQRYYPVLREASRFFVDSLTLEPNSGALVVVPSNSPENTYERAGYPTSISAGTTMDNQLVFDLFSITIDAAHILGVDSDLAAQLRQKRERLAPMRIGHFGQLQEWLEDWDHPDDHHRHVSHLYGLYPGNQISPYRTPALFEAARVSLMQRGDKSTGWSMGWKINWWARFHDGNRAYQLLQEQINLTEETQAVSEKGGTYANMLDAHPPFQIDGNFGVTAGIAEMLVQSHDGVIHLLPALPDAWPKGEVKGLVTRGGFVVDIAWENGQLTRASLYSRLGGNARVRVHNAITAKGLVAASGDNPNPFFAVPGIKAPRVAEGVQLRQPQLRASQVWDLATVAGKTYVITSVQ</sequence>
<dbReference type="PIRSF" id="PIRSF007663">
    <property type="entry name" value="UCP007663"/>
    <property type="match status" value="1"/>
</dbReference>
<feature type="domain" description="Alpha fucosidase A-like C-terminal" evidence="2">
    <location>
        <begin position="717"/>
        <end position="781"/>
    </location>
</feature>
<dbReference type="InterPro" id="IPR013780">
    <property type="entry name" value="Glyco_hydro_b"/>
</dbReference>
<evidence type="ECO:0000313" key="5">
    <source>
        <dbReference type="Proteomes" id="UP000001036"/>
    </source>
</evidence>
<protein>
    <submittedName>
        <fullName evidence="4">Alpha-L-fucosidase, putative, afc95B</fullName>
        <ecNumber evidence="4">3.2.1.51</ecNumber>
    </submittedName>
</protein>
<dbReference type="Gene3D" id="1.50.10.10">
    <property type="match status" value="1"/>
</dbReference>
<dbReference type="RefSeq" id="WP_012489168.1">
    <property type="nucleotide sequence ID" value="NC_010995.1"/>
</dbReference>
<dbReference type="EC" id="3.2.1.51" evidence="4"/>
<dbReference type="PANTHER" id="PTHR31084">
    <property type="entry name" value="ALPHA-L-FUCOSIDASE 2"/>
    <property type="match status" value="1"/>
</dbReference>
<dbReference type="eggNOG" id="COG1554">
    <property type="taxonomic scope" value="Bacteria"/>
</dbReference>
<dbReference type="PROSITE" id="PS51257">
    <property type="entry name" value="PROKAR_LIPOPROTEIN"/>
    <property type="match status" value="1"/>
</dbReference>
<evidence type="ECO:0000259" key="2">
    <source>
        <dbReference type="Pfam" id="PF21307"/>
    </source>
</evidence>
<name>B3PGZ8_CELJU</name>
<feature type="domain" description="Glycosyl hydrolase family 95 catalytic" evidence="3">
    <location>
        <begin position="307"/>
        <end position="715"/>
    </location>
</feature>
<keyword evidence="4" id="KW-0378">Hydrolase</keyword>
<feature type="domain" description="Glycosyl hydrolase family 95 N-terminal" evidence="1">
    <location>
        <begin position="49"/>
        <end position="283"/>
    </location>
</feature>
<dbReference type="EMBL" id="CP000934">
    <property type="protein sequence ID" value="ACE83060.1"/>
    <property type="molecule type" value="Genomic_DNA"/>
</dbReference>
<proteinExistence type="predicted"/>
<dbReference type="Proteomes" id="UP000001036">
    <property type="component" value="Chromosome"/>
</dbReference>
<dbReference type="AlphaFoldDB" id="B3PGZ8"/>
<dbReference type="GO" id="GO:0005975">
    <property type="term" value="P:carbohydrate metabolic process"/>
    <property type="evidence" value="ECO:0007669"/>
    <property type="project" value="InterPro"/>
</dbReference>
<evidence type="ECO:0000313" key="4">
    <source>
        <dbReference type="EMBL" id="ACE83060.1"/>
    </source>
</evidence>
<dbReference type="Gene3D" id="2.60.40.1180">
    <property type="entry name" value="Golgi alpha-mannosidase II"/>
    <property type="match status" value="1"/>
</dbReference>
<dbReference type="PANTHER" id="PTHR31084:SF0">
    <property type="entry name" value="ALPHA-L-FUCOSIDASE 2"/>
    <property type="match status" value="1"/>
</dbReference>